<evidence type="ECO:0000313" key="10">
    <source>
        <dbReference type="Proteomes" id="UP000075683"/>
    </source>
</evidence>
<feature type="transmembrane region" description="Helical" evidence="6">
    <location>
        <begin position="367"/>
        <end position="388"/>
    </location>
</feature>
<dbReference type="NCBIfam" id="TIGR00361">
    <property type="entry name" value="ComEC_Rec2"/>
    <property type="match status" value="1"/>
</dbReference>
<dbReference type="InterPro" id="IPR036866">
    <property type="entry name" value="RibonucZ/Hydroxyglut_hydro"/>
</dbReference>
<proteinExistence type="predicted"/>
<accession>A0A150LHB2</accession>
<feature type="domain" description="Metallo-beta-lactamase" evidence="8">
    <location>
        <begin position="469"/>
        <end position="679"/>
    </location>
</feature>
<evidence type="ECO:0000256" key="5">
    <source>
        <dbReference type="ARBA" id="ARBA00023136"/>
    </source>
</evidence>
<evidence type="ECO:0000256" key="4">
    <source>
        <dbReference type="ARBA" id="ARBA00022989"/>
    </source>
</evidence>
<keyword evidence="5 6" id="KW-0472">Membrane</keyword>
<comment type="caution">
    <text evidence="9">The sequence shown here is derived from an EMBL/GenBank/DDBJ whole genome shotgun (WGS) entry which is preliminary data.</text>
</comment>
<dbReference type="NCBIfam" id="TIGR00360">
    <property type="entry name" value="ComEC_N-term"/>
    <property type="match status" value="1"/>
</dbReference>
<evidence type="ECO:0000256" key="3">
    <source>
        <dbReference type="ARBA" id="ARBA00022692"/>
    </source>
</evidence>
<feature type="transmembrane region" description="Helical" evidence="6">
    <location>
        <begin position="413"/>
        <end position="430"/>
    </location>
</feature>
<feature type="transmembrane region" description="Helical" evidence="6">
    <location>
        <begin position="227"/>
        <end position="253"/>
    </location>
</feature>
<feature type="transmembrane region" description="Helical" evidence="6">
    <location>
        <begin position="273"/>
        <end position="297"/>
    </location>
</feature>
<evidence type="ECO:0000313" key="9">
    <source>
        <dbReference type="EMBL" id="KYD11132.1"/>
    </source>
</evidence>
<dbReference type="Gene3D" id="3.60.15.10">
    <property type="entry name" value="Ribonuclease Z/Hydroxyacylglutathione hydrolase-like"/>
    <property type="match status" value="1"/>
</dbReference>
<sequence>MPKGCFLLLVLCPAGWYAFFSLQHAALLPDAHEETRLSIPLRFLDYPEYDGDLMRAEVKTETGEKWLLRYRFKNRDEKKRWQDVLGPGSVCRISGVKKTPGEPKNDNLFNYRLHLASQRIFFLFDAEAMSAGSCGHGRKTFPEWLKGIRKKGMETVKGHFSERAAPLVNALLFGDQGELDERTAGSYRKLGISHLLAISGLHVTILAGLFYFCLLRIGMVRERVRNLLLVLLPCYALLAGGSPSVVRAVMMAWTVLFLSRWRGQIHPMDSLGLSLILFLLANPFAVYHAGFQLSYLVTAGLLLSKGIILREEGFLRQNFAVSAVAFLVSLPAVLYHFYQVSLLSLWMNLLFVPLYTAALIPLSLFSLLLLLVLPGAGSLFAGLFSRLVEWTNATAEFFADRDRFVLVLGRPEGFVLICYFLSAVLFFGLLEKRGDWKRMAFCLLFPVFVHLFAVKYSFVGEVTMIDVGQGDSILIRLPLQKAVYLIDTGGVLRFPKEEWAERKNAYDPGEYIVVPYLKSKGIGTIDKLILTHGDADHIGSARTILEELRVKEVVVGKTANRKPMEKELMEAARRKGVKVTEAFQGTGWEKGGIPFYVLFPKPLAESGNDSSIVLFARIGGKDWLFTGDLGTEGENRLLTDYPNLKADVLKVGHHGSETSSSERFLKAIGAKTALISAGENNRYGHPHQVVLDRLRKRRMAIYRTDVQGAITYRFFLGKGYFRTWKGDGGKTALDQAP</sequence>
<dbReference type="EMBL" id="LQYT01000113">
    <property type="protein sequence ID" value="KYD11132.1"/>
    <property type="molecule type" value="Genomic_DNA"/>
</dbReference>
<keyword evidence="7" id="KW-0732">Signal</keyword>
<evidence type="ECO:0000256" key="6">
    <source>
        <dbReference type="SAM" id="Phobius"/>
    </source>
</evidence>
<keyword evidence="2" id="KW-1003">Cell membrane</keyword>
<feature type="transmembrane region" description="Helical" evidence="6">
    <location>
        <begin position="343"/>
        <end position="360"/>
    </location>
</feature>
<evidence type="ECO:0000256" key="2">
    <source>
        <dbReference type="ARBA" id="ARBA00022475"/>
    </source>
</evidence>
<dbReference type="InterPro" id="IPR001279">
    <property type="entry name" value="Metallo-B-lactamas"/>
</dbReference>
<keyword evidence="4 6" id="KW-1133">Transmembrane helix</keyword>
<reference evidence="9 10" key="1">
    <citation type="submission" date="2016-01" db="EMBL/GenBank/DDBJ databases">
        <title>Draft Genome Sequences of Seven Thermophilic Sporeformers Isolated from Foods.</title>
        <authorList>
            <person name="Berendsen E.M."/>
            <person name="Wells-Bennik M.H."/>
            <person name="Krawcyk A.O."/>
            <person name="De Jong A."/>
            <person name="Holsappel S."/>
            <person name="Eijlander R.T."/>
            <person name="Kuipers O.P."/>
        </authorList>
    </citation>
    <scope>NUCLEOTIDE SEQUENCE [LARGE SCALE GENOMIC DNA]</scope>
    <source>
        <strain evidence="9 10">B4135</strain>
    </source>
</reference>
<dbReference type="CDD" id="cd07731">
    <property type="entry name" value="ComA-like_MBL-fold"/>
    <property type="match status" value="1"/>
</dbReference>
<dbReference type="GO" id="GO:0005886">
    <property type="term" value="C:plasma membrane"/>
    <property type="evidence" value="ECO:0007669"/>
    <property type="project" value="UniProtKB-SubCell"/>
</dbReference>
<evidence type="ECO:0000256" key="7">
    <source>
        <dbReference type="SAM" id="SignalP"/>
    </source>
</evidence>
<dbReference type="InterPro" id="IPR004477">
    <property type="entry name" value="ComEC_N"/>
</dbReference>
<evidence type="ECO:0000259" key="8">
    <source>
        <dbReference type="SMART" id="SM00849"/>
    </source>
</evidence>
<dbReference type="SUPFAM" id="SSF56281">
    <property type="entry name" value="Metallo-hydrolase/oxidoreductase"/>
    <property type="match status" value="1"/>
</dbReference>
<dbReference type="Pfam" id="PF00753">
    <property type="entry name" value="Lactamase_B"/>
    <property type="match status" value="1"/>
</dbReference>
<dbReference type="PANTHER" id="PTHR30619:SF1">
    <property type="entry name" value="RECOMBINATION PROTEIN 2"/>
    <property type="match status" value="1"/>
</dbReference>
<gene>
    <name evidence="9" type="ORF">B4135_3247</name>
</gene>
<feature type="transmembrane region" description="Helical" evidence="6">
    <location>
        <begin position="195"/>
        <end position="215"/>
    </location>
</feature>
<protein>
    <recommendedName>
        <fullName evidence="8">Metallo-beta-lactamase domain-containing protein</fullName>
    </recommendedName>
</protein>
<dbReference type="GO" id="GO:0030420">
    <property type="term" value="P:establishment of competence for transformation"/>
    <property type="evidence" value="ECO:0007669"/>
    <property type="project" value="InterPro"/>
</dbReference>
<dbReference type="PATRIC" id="fig|301148.3.peg.1214"/>
<organism evidence="9 10">
    <name type="scientific">Caldibacillus debilis</name>
    <dbReference type="NCBI Taxonomy" id="301148"/>
    <lineage>
        <taxon>Bacteria</taxon>
        <taxon>Bacillati</taxon>
        <taxon>Bacillota</taxon>
        <taxon>Bacilli</taxon>
        <taxon>Bacillales</taxon>
        <taxon>Bacillaceae</taxon>
        <taxon>Caldibacillus</taxon>
    </lineage>
</organism>
<evidence type="ECO:0000256" key="1">
    <source>
        <dbReference type="ARBA" id="ARBA00004651"/>
    </source>
</evidence>
<dbReference type="SMART" id="SM00849">
    <property type="entry name" value="Lactamase_B"/>
    <property type="match status" value="1"/>
</dbReference>
<dbReference type="Proteomes" id="UP000075683">
    <property type="component" value="Unassembled WGS sequence"/>
</dbReference>
<name>A0A150LHB2_9BACI</name>
<dbReference type="InterPro" id="IPR004797">
    <property type="entry name" value="Competence_ComEC/Rec2"/>
</dbReference>
<dbReference type="AlphaFoldDB" id="A0A150LHB2"/>
<dbReference type="Pfam" id="PF03772">
    <property type="entry name" value="Competence"/>
    <property type="match status" value="1"/>
</dbReference>
<comment type="subcellular location">
    <subcellularLocation>
        <location evidence="1">Cell membrane</location>
        <topology evidence="1">Multi-pass membrane protein</topology>
    </subcellularLocation>
</comment>
<feature type="chain" id="PRO_5038794503" description="Metallo-beta-lactamase domain-containing protein" evidence="7">
    <location>
        <begin position="26"/>
        <end position="737"/>
    </location>
</feature>
<feature type="transmembrane region" description="Helical" evidence="6">
    <location>
        <begin position="318"/>
        <end position="337"/>
    </location>
</feature>
<dbReference type="InterPro" id="IPR052159">
    <property type="entry name" value="Competence_DNA_uptake"/>
</dbReference>
<feature type="signal peptide" evidence="7">
    <location>
        <begin position="1"/>
        <end position="25"/>
    </location>
</feature>
<dbReference type="PANTHER" id="PTHR30619">
    <property type="entry name" value="DNA INTERNALIZATION/COMPETENCE PROTEIN COMEC/REC2"/>
    <property type="match status" value="1"/>
</dbReference>
<feature type="transmembrane region" description="Helical" evidence="6">
    <location>
        <begin position="439"/>
        <end position="458"/>
    </location>
</feature>
<keyword evidence="3 6" id="KW-0812">Transmembrane</keyword>
<dbReference type="InterPro" id="IPR035681">
    <property type="entry name" value="ComA-like_MBL"/>
</dbReference>
<dbReference type="STRING" id="301148.B4135_3247"/>